<keyword evidence="3" id="KW-1185">Reference proteome</keyword>
<accession>A0A0D0A852</accession>
<evidence type="ECO:0000313" key="3">
    <source>
        <dbReference type="Proteomes" id="UP000054018"/>
    </source>
</evidence>
<reference evidence="2 3" key="1">
    <citation type="submission" date="2014-04" db="EMBL/GenBank/DDBJ databases">
        <authorList>
            <consortium name="DOE Joint Genome Institute"/>
            <person name="Kuo A."/>
            <person name="Kohler A."/>
            <person name="Costa M.D."/>
            <person name="Nagy L.G."/>
            <person name="Floudas D."/>
            <person name="Copeland A."/>
            <person name="Barry K.W."/>
            <person name="Cichocki N."/>
            <person name="Veneault-Fourrey C."/>
            <person name="LaButti K."/>
            <person name="Lindquist E.A."/>
            <person name="Lipzen A."/>
            <person name="Lundell T."/>
            <person name="Morin E."/>
            <person name="Murat C."/>
            <person name="Sun H."/>
            <person name="Tunlid A."/>
            <person name="Henrissat B."/>
            <person name="Grigoriev I.V."/>
            <person name="Hibbett D.S."/>
            <person name="Martin F."/>
            <person name="Nordberg H.P."/>
            <person name="Cantor M.N."/>
            <person name="Hua S.X."/>
        </authorList>
    </citation>
    <scope>NUCLEOTIDE SEQUENCE [LARGE SCALE GENOMIC DNA]</scope>
    <source>
        <strain evidence="2 3">441</strain>
    </source>
</reference>
<organism evidence="2 3">
    <name type="scientific">Pisolithus microcarpus 441</name>
    <dbReference type="NCBI Taxonomy" id="765257"/>
    <lineage>
        <taxon>Eukaryota</taxon>
        <taxon>Fungi</taxon>
        <taxon>Dikarya</taxon>
        <taxon>Basidiomycota</taxon>
        <taxon>Agaricomycotina</taxon>
        <taxon>Agaricomycetes</taxon>
        <taxon>Agaricomycetidae</taxon>
        <taxon>Boletales</taxon>
        <taxon>Sclerodermatineae</taxon>
        <taxon>Pisolithaceae</taxon>
        <taxon>Pisolithus</taxon>
    </lineage>
</organism>
<dbReference type="EMBL" id="KN833686">
    <property type="protein sequence ID" value="KIK30607.1"/>
    <property type="molecule type" value="Genomic_DNA"/>
</dbReference>
<name>A0A0D0A852_9AGAM</name>
<reference evidence="3" key="2">
    <citation type="submission" date="2015-01" db="EMBL/GenBank/DDBJ databases">
        <title>Evolutionary Origins and Diversification of the Mycorrhizal Mutualists.</title>
        <authorList>
            <consortium name="DOE Joint Genome Institute"/>
            <consortium name="Mycorrhizal Genomics Consortium"/>
            <person name="Kohler A."/>
            <person name="Kuo A."/>
            <person name="Nagy L.G."/>
            <person name="Floudas D."/>
            <person name="Copeland A."/>
            <person name="Barry K.W."/>
            <person name="Cichocki N."/>
            <person name="Veneault-Fourrey C."/>
            <person name="LaButti K."/>
            <person name="Lindquist E.A."/>
            <person name="Lipzen A."/>
            <person name="Lundell T."/>
            <person name="Morin E."/>
            <person name="Murat C."/>
            <person name="Riley R."/>
            <person name="Ohm R."/>
            <person name="Sun H."/>
            <person name="Tunlid A."/>
            <person name="Henrissat B."/>
            <person name="Grigoriev I.V."/>
            <person name="Hibbett D.S."/>
            <person name="Martin F."/>
        </authorList>
    </citation>
    <scope>NUCLEOTIDE SEQUENCE [LARGE SCALE GENOMIC DNA]</scope>
    <source>
        <strain evidence="3">441</strain>
    </source>
</reference>
<protein>
    <submittedName>
        <fullName evidence="2">Uncharacterized protein</fullName>
    </submittedName>
</protein>
<sequence length="58" mass="6068">MSDSTTKPDSTYHSAGISSSMYPAIRVRLSLLSPTSSSRTHPPKNAGSAIHPIISGGR</sequence>
<feature type="region of interest" description="Disordered" evidence="1">
    <location>
        <begin position="33"/>
        <end position="58"/>
    </location>
</feature>
<gene>
    <name evidence="2" type="ORF">PISMIDRAFT_670673</name>
</gene>
<dbReference type="Proteomes" id="UP000054018">
    <property type="component" value="Unassembled WGS sequence"/>
</dbReference>
<dbReference type="HOGENOM" id="CLU_2979977_0_0_1"/>
<dbReference type="AlphaFoldDB" id="A0A0D0A852"/>
<evidence type="ECO:0000256" key="1">
    <source>
        <dbReference type="SAM" id="MobiDB-lite"/>
    </source>
</evidence>
<proteinExistence type="predicted"/>
<evidence type="ECO:0000313" key="2">
    <source>
        <dbReference type="EMBL" id="KIK30607.1"/>
    </source>
</evidence>